<name>A0A7N0U299_KALFE</name>
<feature type="repeat" description="PPR" evidence="2">
    <location>
        <begin position="308"/>
        <end position="342"/>
    </location>
</feature>
<dbReference type="Gene3D" id="1.25.40.10">
    <property type="entry name" value="Tetratricopeptide repeat domain"/>
    <property type="match status" value="4"/>
</dbReference>
<dbReference type="GO" id="GO:0009451">
    <property type="term" value="P:RNA modification"/>
    <property type="evidence" value="ECO:0007669"/>
    <property type="project" value="InterPro"/>
</dbReference>
<dbReference type="EnsemblPlants" id="Kaladp0050s0313.1.v1.1">
    <property type="protein sequence ID" value="Kaladp0050s0313.1.v1.1.CDS.1"/>
    <property type="gene ID" value="Kaladp0050s0313.v1.1"/>
</dbReference>
<dbReference type="Pfam" id="PF13041">
    <property type="entry name" value="PPR_2"/>
    <property type="match status" value="1"/>
</dbReference>
<feature type="repeat" description="PPR" evidence="2">
    <location>
        <begin position="73"/>
        <end position="107"/>
    </location>
</feature>
<reference evidence="3" key="1">
    <citation type="submission" date="2021-01" db="UniProtKB">
        <authorList>
            <consortium name="EnsemblPlants"/>
        </authorList>
    </citation>
    <scope>IDENTIFICATION</scope>
</reference>
<dbReference type="GO" id="GO:0003723">
    <property type="term" value="F:RNA binding"/>
    <property type="evidence" value="ECO:0007669"/>
    <property type="project" value="InterPro"/>
</dbReference>
<feature type="repeat" description="PPR" evidence="2">
    <location>
        <begin position="207"/>
        <end position="241"/>
    </location>
</feature>
<keyword evidence="1" id="KW-0677">Repeat</keyword>
<evidence type="ECO:0000256" key="2">
    <source>
        <dbReference type="PROSITE-ProRule" id="PRU00708"/>
    </source>
</evidence>
<dbReference type="PANTHER" id="PTHR47926:SF352">
    <property type="entry name" value="REPEAT-CONTAINING PROTEIN, PUTATIVE-RELATED"/>
    <property type="match status" value="1"/>
</dbReference>
<dbReference type="Gramene" id="Kaladp0050s0313.1.v1.1">
    <property type="protein sequence ID" value="Kaladp0050s0313.1.v1.1.CDS.1"/>
    <property type="gene ID" value="Kaladp0050s0313.v1.1"/>
</dbReference>
<dbReference type="InterPro" id="IPR011990">
    <property type="entry name" value="TPR-like_helical_dom_sf"/>
</dbReference>
<dbReference type="FunFam" id="1.25.40.10:FF:000184">
    <property type="entry name" value="Pentatricopeptide repeat-containing protein, chloroplastic"/>
    <property type="match status" value="1"/>
</dbReference>
<dbReference type="AlphaFoldDB" id="A0A7N0U299"/>
<dbReference type="SUPFAM" id="SSF48452">
    <property type="entry name" value="TPR-like"/>
    <property type="match status" value="1"/>
</dbReference>
<proteinExistence type="predicted"/>
<dbReference type="OMA" id="ACCNHGQ"/>
<dbReference type="InterPro" id="IPR046848">
    <property type="entry name" value="E_motif"/>
</dbReference>
<dbReference type="InterPro" id="IPR002885">
    <property type="entry name" value="PPR_rpt"/>
</dbReference>
<accession>A0A7N0U299</accession>
<sequence>MNCVRVLRTKRCLIQLEKCTSMKQLKQSHAQVVTCGLKDSSFALSRLLAFCSDPATGSLDHGFKVFQTIEAPTSCIYNTMMKSFLVNGKFTETLELCAGMLRQGMCPDHYTLPYVLKACGEMRWAGVGEMIHGVCAKLGLLFDEFVGNSLIGMYCSVGAMEAAGKVFDEIPQPSEVSWTVMISGFTKQGDVHSARMFFDEAPGRVKDRALWGSMISGYVWNNCFKEGLYMLRLMQEDGIEPDESVLVSVLSACAHLGALDIGIWVHMYCERGGSPLTVRLGTSLIDVYAKCGRLDLAQRLFAAMRVRDTICWNVMIQGMAMHGEGKAALDLFLDMERAGARPDDITFIGLLSALSHSGMAYQGLKMLDIMRAKYEIKPKSEHYGCVVGLLSRVGLFKEAKKIIEGIPNVSHPSEEAAAWRAFLSACCSHGEIKLAEAAAEKLLSLEQRHSGVYVLLANLYAAEGKPDDAKRMRKLMRKRDVDKAPGCSSVEINGRVYEFIAGETTHSQMAEIVDLLQKMSGHVNLGT</sequence>
<dbReference type="Pfam" id="PF01535">
    <property type="entry name" value="PPR"/>
    <property type="match status" value="5"/>
</dbReference>
<protein>
    <submittedName>
        <fullName evidence="3">Uncharacterized protein</fullName>
    </submittedName>
</protein>
<dbReference type="Proteomes" id="UP000594263">
    <property type="component" value="Unplaced"/>
</dbReference>
<evidence type="ECO:0000313" key="3">
    <source>
        <dbReference type="EnsemblPlants" id="Kaladp0050s0313.1.v1.1.CDS.1"/>
    </source>
</evidence>
<evidence type="ECO:0000313" key="4">
    <source>
        <dbReference type="Proteomes" id="UP000594263"/>
    </source>
</evidence>
<dbReference type="NCBIfam" id="TIGR00756">
    <property type="entry name" value="PPR"/>
    <property type="match status" value="4"/>
</dbReference>
<dbReference type="Pfam" id="PF20431">
    <property type="entry name" value="E_motif"/>
    <property type="match status" value="1"/>
</dbReference>
<evidence type="ECO:0000256" key="1">
    <source>
        <dbReference type="ARBA" id="ARBA00022737"/>
    </source>
</evidence>
<dbReference type="PROSITE" id="PS51375">
    <property type="entry name" value="PPR"/>
    <property type="match status" value="3"/>
</dbReference>
<dbReference type="InterPro" id="IPR046960">
    <property type="entry name" value="PPR_At4g14850-like_plant"/>
</dbReference>
<organism evidence="3 4">
    <name type="scientific">Kalanchoe fedtschenkoi</name>
    <name type="common">Lavender scallops</name>
    <name type="synonym">South American air plant</name>
    <dbReference type="NCBI Taxonomy" id="63787"/>
    <lineage>
        <taxon>Eukaryota</taxon>
        <taxon>Viridiplantae</taxon>
        <taxon>Streptophyta</taxon>
        <taxon>Embryophyta</taxon>
        <taxon>Tracheophyta</taxon>
        <taxon>Spermatophyta</taxon>
        <taxon>Magnoliopsida</taxon>
        <taxon>eudicotyledons</taxon>
        <taxon>Gunneridae</taxon>
        <taxon>Pentapetalae</taxon>
        <taxon>Saxifragales</taxon>
        <taxon>Crassulaceae</taxon>
        <taxon>Kalanchoe</taxon>
    </lineage>
</organism>
<keyword evidence="4" id="KW-1185">Reference proteome</keyword>
<dbReference type="PANTHER" id="PTHR47926">
    <property type="entry name" value="PENTATRICOPEPTIDE REPEAT-CONTAINING PROTEIN"/>
    <property type="match status" value="1"/>
</dbReference>